<dbReference type="GO" id="GO:0000976">
    <property type="term" value="F:transcription cis-regulatory region binding"/>
    <property type="evidence" value="ECO:0007669"/>
    <property type="project" value="TreeGrafter"/>
</dbReference>
<feature type="domain" description="SpoVT-AbrB" evidence="3">
    <location>
        <begin position="7"/>
        <end position="52"/>
    </location>
</feature>
<evidence type="ECO:0000256" key="2">
    <source>
        <dbReference type="PROSITE-ProRule" id="PRU01076"/>
    </source>
</evidence>
<dbReference type="AlphaFoldDB" id="A0A3L7A6B5"/>
<dbReference type="InterPro" id="IPR035642">
    <property type="entry name" value="MraZ_N"/>
</dbReference>
<accession>A0A3L7A6B5</accession>
<comment type="caution">
    <text evidence="4">The sequence shown here is derived from an EMBL/GenBank/DDBJ whole genome shotgun (WGS) entry which is preliminary data.</text>
</comment>
<dbReference type="SUPFAM" id="SSF89447">
    <property type="entry name" value="AbrB/MazE/MraZ-like"/>
    <property type="match status" value="1"/>
</dbReference>
<dbReference type="PROSITE" id="PS51740">
    <property type="entry name" value="SPOVT_ABRB"/>
    <property type="match status" value="2"/>
</dbReference>
<name>A0A3L7A6B5_9HYPH</name>
<dbReference type="InterPro" id="IPR003444">
    <property type="entry name" value="MraZ"/>
</dbReference>
<dbReference type="GO" id="GO:0005737">
    <property type="term" value="C:cytoplasm"/>
    <property type="evidence" value="ECO:0007669"/>
    <property type="project" value="UniProtKB-UniRule"/>
</dbReference>
<dbReference type="InterPro" id="IPR038619">
    <property type="entry name" value="MraZ_sf"/>
</dbReference>
<evidence type="ECO:0000256" key="1">
    <source>
        <dbReference type="HAMAP-Rule" id="MF_01008"/>
    </source>
</evidence>
<evidence type="ECO:0000313" key="5">
    <source>
        <dbReference type="Proteomes" id="UP000269692"/>
    </source>
</evidence>
<sequence length="157" mass="17112">MDRFVSTYTMRLDAKGRVSIPAPFRAVLAKDGAESLHCHPSLAEPALDAGGSRLLGEIEDLIARYPPYSEAREQLATALYGTSESLRIDPEGRVVLTETQKAHAGIGDHVAFVGLGHKFRMWEPDRLKAHLAEATRRVRELRQAIGSQAEGPKGSPA</sequence>
<proteinExistence type="inferred from homology"/>
<dbReference type="InterPro" id="IPR007159">
    <property type="entry name" value="SpoVT-AbrB_dom"/>
</dbReference>
<dbReference type="InterPro" id="IPR037914">
    <property type="entry name" value="SpoVT-AbrB_sf"/>
</dbReference>
<dbReference type="GO" id="GO:0003700">
    <property type="term" value="F:DNA-binding transcription factor activity"/>
    <property type="evidence" value="ECO:0007669"/>
    <property type="project" value="UniProtKB-UniRule"/>
</dbReference>
<dbReference type="OrthoDB" id="9807753at2"/>
<keyword evidence="1" id="KW-0804">Transcription</keyword>
<gene>
    <name evidence="1" type="primary">mraZ</name>
    <name evidence="4" type="ORF">D9R14_16570</name>
</gene>
<dbReference type="CDD" id="cd16321">
    <property type="entry name" value="MraZ_C"/>
    <property type="match status" value="1"/>
</dbReference>
<keyword evidence="1" id="KW-0805">Transcription regulation</keyword>
<dbReference type="Gene3D" id="3.40.1550.20">
    <property type="entry name" value="Transcriptional regulator MraZ domain"/>
    <property type="match status" value="1"/>
</dbReference>
<dbReference type="GO" id="GO:2000143">
    <property type="term" value="P:negative regulation of DNA-templated transcription initiation"/>
    <property type="evidence" value="ECO:0007669"/>
    <property type="project" value="TreeGrafter"/>
</dbReference>
<dbReference type="HAMAP" id="MF_01008">
    <property type="entry name" value="MraZ"/>
    <property type="match status" value="1"/>
</dbReference>
<organism evidence="4 5">
    <name type="scientific">Xanthobacter tagetidis</name>
    <dbReference type="NCBI Taxonomy" id="60216"/>
    <lineage>
        <taxon>Bacteria</taxon>
        <taxon>Pseudomonadati</taxon>
        <taxon>Pseudomonadota</taxon>
        <taxon>Alphaproteobacteria</taxon>
        <taxon>Hyphomicrobiales</taxon>
        <taxon>Xanthobacteraceae</taxon>
        <taxon>Xanthobacter</taxon>
    </lineage>
</organism>
<dbReference type="CDD" id="cd16320">
    <property type="entry name" value="MraZ_N"/>
    <property type="match status" value="1"/>
</dbReference>
<evidence type="ECO:0000313" key="4">
    <source>
        <dbReference type="EMBL" id="RLP75390.1"/>
    </source>
</evidence>
<keyword evidence="5" id="KW-1185">Reference proteome</keyword>
<dbReference type="EMBL" id="RCTF01000015">
    <property type="protein sequence ID" value="RLP75390.1"/>
    <property type="molecule type" value="Genomic_DNA"/>
</dbReference>
<dbReference type="RefSeq" id="WP_121624464.1">
    <property type="nucleotide sequence ID" value="NZ_JACIIW010000005.1"/>
</dbReference>
<dbReference type="GO" id="GO:0009295">
    <property type="term" value="C:nucleoid"/>
    <property type="evidence" value="ECO:0007669"/>
    <property type="project" value="UniProtKB-SubCell"/>
</dbReference>
<keyword evidence="1" id="KW-0963">Cytoplasm</keyword>
<keyword evidence="1 2" id="KW-0238">DNA-binding</keyword>
<dbReference type="PANTHER" id="PTHR34701">
    <property type="entry name" value="TRANSCRIPTIONAL REGULATOR MRAZ"/>
    <property type="match status" value="1"/>
</dbReference>
<comment type="subunit">
    <text evidence="1">Forms oligomers.</text>
</comment>
<dbReference type="Proteomes" id="UP000269692">
    <property type="component" value="Unassembled WGS sequence"/>
</dbReference>
<dbReference type="InterPro" id="IPR035644">
    <property type="entry name" value="MraZ_C"/>
</dbReference>
<evidence type="ECO:0000259" key="3">
    <source>
        <dbReference type="PROSITE" id="PS51740"/>
    </source>
</evidence>
<protein>
    <recommendedName>
        <fullName evidence="1">Transcriptional regulator MraZ</fullName>
    </recommendedName>
</protein>
<comment type="subcellular location">
    <subcellularLocation>
        <location evidence="1">Cytoplasm</location>
        <location evidence="1">Nucleoid</location>
    </subcellularLocation>
</comment>
<reference evidence="4 5" key="1">
    <citation type="submission" date="2018-10" db="EMBL/GenBank/DDBJ databases">
        <title>Xanthobacter tagetidis genome sequencing and assembly.</title>
        <authorList>
            <person name="Maclea K.S."/>
            <person name="Goen A.E."/>
            <person name="Fatima S.A."/>
        </authorList>
    </citation>
    <scope>NUCLEOTIDE SEQUENCE [LARGE SCALE GENOMIC DNA]</scope>
    <source>
        <strain evidence="4 5">ATCC 700314</strain>
    </source>
</reference>
<dbReference type="PANTHER" id="PTHR34701:SF1">
    <property type="entry name" value="TRANSCRIPTIONAL REGULATOR MRAZ"/>
    <property type="match status" value="1"/>
</dbReference>
<comment type="similarity">
    <text evidence="1">Belongs to the MraZ family.</text>
</comment>
<feature type="domain" description="SpoVT-AbrB" evidence="3">
    <location>
        <begin position="83"/>
        <end position="126"/>
    </location>
</feature>